<keyword evidence="1 5" id="KW-0963">Cytoplasm</keyword>
<dbReference type="GO" id="GO:0008984">
    <property type="term" value="F:protein-glutamate methylesterase activity"/>
    <property type="evidence" value="ECO:0007669"/>
    <property type="project" value="UniProtKB-UniRule"/>
</dbReference>
<evidence type="ECO:0000313" key="11">
    <source>
        <dbReference type="Proteomes" id="UP000186309"/>
    </source>
</evidence>
<comment type="subcellular location">
    <subcellularLocation>
        <location evidence="5">Cytoplasm</location>
    </subcellularLocation>
</comment>
<dbReference type="RefSeq" id="WP_076343081.1">
    <property type="nucleotide sequence ID" value="NZ_CP019082.1"/>
</dbReference>
<dbReference type="InterPro" id="IPR001789">
    <property type="entry name" value="Sig_transdc_resp-reg_receiver"/>
</dbReference>
<evidence type="ECO:0000256" key="1">
    <source>
        <dbReference type="ARBA" id="ARBA00022490"/>
    </source>
</evidence>
<evidence type="ECO:0000256" key="3">
    <source>
        <dbReference type="ARBA" id="ARBA00022801"/>
    </source>
</evidence>
<dbReference type="CDD" id="cd16432">
    <property type="entry name" value="CheB_Rec"/>
    <property type="match status" value="1"/>
</dbReference>
<dbReference type="EMBL" id="CP019082">
    <property type="protein sequence ID" value="APW58814.1"/>
    <property type="molecule type" value="Genomic_DNA"/>
</dbReference>
<feature type="domain" description="Response regulatory" evidence="8">
    <location>
        <begin position="2"/>
        <end position="119"/>
    </location>
</feature>
<evidence type="ECO:0000259" key="8">
    <source>
        <dbReference type="PROSITE" id="PS50110"/>
    </source>
</evidence>
<dbReference type="PANTHER" id="PTHR42872:SF6">
    <property type="entry name" value="PROTEIN-GLUTAMATE METHYLESTERASE_PROTEIN-GLUTAMINE GLUTAMINASE"/>
    <property type="match status" value="1"/>
</dbReference>
<evidence type="ECO:0000313" key="10">
    <source>
        <dbReference type="EMBL" id="APW58814.1"/>
    </source>
</evidence>
<feature type="active site" evidence="5 6">
    <location>
        <position position="188"/>
    </location>
</feature>
<proteinExistence type="inferred from homology"/>
<dbReference type="Pfam" id="PF01339">
    <property type="entry name" value="CheB_methylest"/>
    <property type="match status" value="1"/>
</dbReference>
<dbReference type="PROSITE" id="PS50122">
    <property type="entry name" value="CHEB"/>
    <property type="match status" value="1"/>
</dbReference>
<dbReference type="InterPro" id="IPR008248">
    <property type="entry name" value="CheB-like"/>
</dbReference>
<organism evidence="10 11">
    <name type="scientific">Paludisphaera borealis</name>
    <dbReference type="NCBI Taxonomy" id="1387353"/>
    <lineage>
        <taxon>Bacteria</taxon>
        <taxon>Pseudomonadati</taxon>
        <taxon>Planctomycetota</taxon>
        <taxon>Planctomycetia</taxon>
        <taxon>Isosphaerales</taxon>
        <taxon>Isosphaeraceae</taxon>
        <taxon>Paludisphaera</taxon>
    </lineage>
</organism>
<dbReference type="GO" id="GO:0000156">
    <property type="term" value="F:phosphorelay response regulator activity"/>
    <property type="evidence" value="ECO:0007669"/>
    <property type="project" value="InterPro"/>
</dbReference>
<comment type="domain">
    <text evidence="5">Contains a C-terminal catalytic domain, and an N-terminal region which modulates catalytic activity.</text>
</comment>
<accession>A0A1U7CIQ0</accession>
<keyword evidence="3 5" id="KW-0378">Hydrolase</keyword>
<dbReference type="OrthoDB" id="9793421at2"/>
<dbReference type="GO" id="GO:0050568">
    <property type="term" value="F:protein-glutamine glutaminase activity"/>
    <property type="evidence" value="ECO:0007669"/>
    <property type="project" value="UniProtKB-UniRule"/>
</dbReference>
<dbReference type="SUPFAM" id="SSF52172">
    <property type="entry name" value="CheY-like"/>
    <property type="match status" value="1"/>
</dbReference>
<dbReference type="InterPro" id="IPR000673">
    <property type="entry name" value="Sig_transdc_resp-reg_Me-estase"/>
</dbReference>
<gene>
    <name evidence="10" type="primary">cheB2</name>
    <name evidence="5" type="synonym">cheB</name>
    <name evidence="10" type="ORF">BSF38_00218</name>
</gene>
<feature type="active site" evidence="5 6">
    <location>
        <position position="281"/>
    </location>
</feature>
<dbReference type="GO" id="GO:0006935">
    <property type="term" value="P:chemotaxis"/>
    <property type="evidence" value="ECO:0007669"/>
    <property type="project" value="UniProtKB-UniRule"/>
</dbReference>
<dbReference type="InterPro" id="IPR035909">
    <property type="entry name" value="CheB_C"/>
</dbReference>
<dbReference type="AlphaFoldDB" id="A0A1U7CIQ0"/>
<dbReference type="PIRSF" id="PIRSF000876">
    <property type="entry name" value="RR_chemtxs_CheB"/>
    <property type="match status" value="1"/>
</dbReference>
<feature type="modified residue" description="4-aspartylphosphate" evidence="5 7">
    <location>
        <position position="53"/>
    </location>
</feature>
<evidence type="ECO:0000256" key="5">
    <source>
        <dbReference type="HAMAP-Rule" id="MF_00099"/>
    </source>
</evidence>
<dbReference type="SUPFAM" id="SSF52738">
    <property type="entry name" value="Methylesterase CheB, C-terminal domain"/>
    <property type="match status" value="1"/>
</dbReference>
<dbReference type="HAMAP" id="MF_00099">
    <property type="entry name" value="CheB_chemtxs"/>
    <property type="match status" value="1"/>
</dbReference>
<comment type="catalytic activity">
    <reaction evidence="5">
        <text>L-glutaminyl-[protein] + H2O = L-glutamyl-[protein] + NH4(+)</text>
        <dbReference type="Rhea" id="RHEA:16441"/>
        <dbReference type="Rhea" id="RHEA-COMP:10207"/>
        <dbReference type="Rhea" id="RHEA-COMP:10208"/>
        <dbReference type="ChEBI" id="CHEBI:15377"/>
        <dbReference type="ChEBI" id="CHEBI:28938"/>
        <dbReference type="ChEBI" id="CHEBI:29973"/>
        <dbReference type="ChEBI" id="CHEBI:30011"/>
        <dbReference type="EC" id="3.5.1.44"/>
    </reaction>
</comment>
<dbReference type="PANTHER" id="PTHR42872">
    <property type="entry name" value="PROTEIN-GLUTAMATE METHYLESTERASE/PROTEIN-GLUTAMINE GLUTAMINASE"/>
    <property type="match status" value="1"/>
</dbReference>
<dbReference type="EC" id="3.1.1.61" evidence="5"/>
<dbReference type="PROSITE" id="PS50110">
    <property type="entry name" value="RESPONSE_REGULATORY"/>
    <property type="match status" value="1"/>
</dbReference>
<evidence type="ECO:0000259" key="9">
    <source>
        <dbReference type="PROSITE" id="PS50122"/>
    </source>
</evidence>
<reference evidence="11" key="1">
    <citation type="submission" date="2016-12" db="EMBL/GenBank/DDBJ databases">
        <title>Comparative genomics of four Isosphaeraceae planctomycetes: a common pool of plasmids and glycoside hydrolase genes.</title>
        <authorList>
            <person name="Ivanova A."/>
        </authorList>
    </citation>
    <scope>NUCLEOTIDE SEQUENCE [LARGE SCALE GENOMIC DNA]</scope>
    <source>
        <strain evidence="11">PX4</strain>
    </source>
</reference>
<dbReference type="CDD" id="cd17541">
    <property type="entry name" value="REC_CheB-like"/>
    <property type="match status" value="1"/>
</dbReference>
<dbReference type="Gene3D" id="3.40.50.180">
    <property type="entry name" value="Methylesterase CheB, C-terminal domain"/>
    <property type="match status" value="1"/>
</dbReference>
<evidence type="ECO:0000256" key="2">
    <source>
        <dbReference type="ARBA" id="ARBA00022500"/>
    </source>
</evidence>
<comment type="similarity">
    <text evidence="5">Belongs to the CheB family.</text>
</comment>
<dbReference type="SMART" id="SM00448">
    <property type="entry name" value="REC"/>
    <property type="match status" value="1"/>
</dbReference>
<evidence type="ECO:0000256" key="6">
    <source>
        <dbReference type="PROSITE-ProRule" id="PRU00050"/>
    </source>
</evidence>
<dbReference type="KEGG" id="pbor:BSF38_00218"/>
<sequence length="342" mass="36203">MRVGIVNDSAMAREALRRVVASAPGLDVVWMAVDGADGVAKVRADLPDLVLMDLFMPRMDGVESTRRIMTETPCPILIVTATVSGHIDKVYRAMGHGALDAVDTPVIGTTGDMAGGGPLLRKIEVIGKLIGKYQAPPAATTAWQARTSASTREPLLLLGASTGGPFAVAEILTGLPPSWSVCTIIVQHVDADFAPGLGSWLTENTGKRVELIAAGTRPSPGRFLLAATGDHVLMTDEHRLVYSEEPREVSYRPSVDVFFQSVARCWPGEGAAVLLTGMGRDGAEGLLALRRRGWRTIAQDEASSVVWGMPRAAVEIGAAELVAPLDRIASAIVQSIPGSQPR</sequence>
<dbReference type="STRING" id="1387353.BSF38_00218"/>
<name>A0A1U7CIQ0_9BACT</name>
<keyword evidence="5 7" id="KW-0597">Phosphoprotein</keyword>
<feature type="domain" description="CheB-type methylesterase" evidence="9">
    <location>
        <begin position="149"/>
        <end position="339"/>
    </location>
</feature>
<protein>
    <recommendedName>
        <fullName evidence="5">Protein-glutamate methylesterase/protein-glutamine glutaminase</fullName>
        <ecNumber evidence="5">3.1.1.61</ecNumber>
        <ecNumber evidence="5">3.5.1.44</ecNumber>
    </recommendedName>
</protein>
<dbReference type="Gene3D" id="3.40.50.2300">
    <property type="match status" value="1"/>
</dbReference>
<dbReference type="Pfam" id="PF00072">
    <property type="entry name" value="Response_reg"/>
    <property type="match status" value="1"/>
</dbReference>
<comment type="function">
    <text evidence="5">Involved in chemotaxis. Part of a chemotaxis signal transduction system that modulates chemotaxis in response to various stimuli. Catalyzes the demethylation of specific methylglutamate residues introduced into the chemoreceptors (methyl-accepting chemotaxis proteins or MCP) by CheR. Also mediates the irreversible deamidation of specific glutamine residues to glutamic acid.</text>
</comment>
<keyword evidence="2 5" id="KW-0145">Chemotaxis</keyword>
<keyword evidence="11" id="KW-1185">Reference proteome</keyword>
<comment type="PTM">
    <text evidence="5">Phosphorylated by CheA. Phosphorylation of the N-terminal regulatory domain activates the methylesterase activity.</text>
</comment>
<dbReference type="InterPro" id="IPR011006">
    <property type="entry name" value="CheY-like_superfamily"/>
</dbReference>
<dbReference type="NCBIfam" id="NF009206">
    <property type="entry name" value="PRK12555.1"/>
    <property type="match status" value="1"/>
</dbReference>
<comment type="catalytic activity">
    <reaction evidence="4 5">
        <text>[protein]-L-glutamate 5-O-methyl ester + H2O = L-glutamyl-[protein] + methanol + H(+)</text>
        <dbReference type="Rhea" id="RHEA:23236"/>
        <dbReference type="Rhea" id="RHEA-COMP:10208"/>
        <dbReference type="Rhea" id="RHEA-COMP:10311"/>
        <dbReference type="ChEBI" id="CHEBI:15377"/>
        <dbReference type="ChEBI" id="CHEBI:15378"/>
        <dbReference type="ChEBI" id="CHEBI:17790"/>
        <dbReference type="ChEBI" id="CHEBI:29973"/>
        <dbReference type="ChEBI" id="CHEBI:82795"/>
        <dbReference type="EC" id="3.1.1.61"/>
    </reaction>
</comment>
<dbReference type="Proteomes" id="UP000186309">
    <property type="component" value="Chromosome"/>
</dbReference>
<evidence type="ECO:0000256" key="7">
    <source>
        <dbReference type="PROSITE-ProRule" id="PRU00169"/>
    </source>
</evidence>
<dbReference type="EC" id="3.5.1.44" evidence="5"/>
<evidence type="ECO:0000256" key="4">
    <source>
        <dbReference type="ARBA" id="ARBA00048267"/>
    </source>
</evidence>
<feature type="active site" evidence="5 6">
    <location>
        <position position="161"/>
    </location>
</feature>
<dbReference type="GO" id="GO:0005737">
    <property type="term" value="C:cytoplasm"/>
    <property type="evidence" value="ECO:0007669"/>
    <property type="project" value="UniProtKB-SubCell"/>
</dbReference>